<reference evidence="2" key="2">
    <citation type="journal article" date="2023" name="Int. J. Mol. Sci.">
        <title>De Novo Assembly and Annotation of 11 Diverse Shrub Willow (Salix) Genomes Reveals Novel Gene Organization in Sex-Linked Regions.</title>
        <authorList>
            <person name="Hyden B."/>
            <person name="Feng K."/>
            <person name="Yates T.B."/>
            <person name="Jawdy S."/>
            <person name="Cereghino C."/>
            <person name="Smart L.B."/>
            <person name="Muchero W."/>
        </authorList>
    </citation>
    <scope>NUCLEOTIDE SEQUENCE</scope>
    <source>
        <tissue evidence="2">Shoot tip</tissue>
    </source>
</reference>
<accession>A0A9Q0X3A9</accession>
<comment type="similarity">
    <text evidence="1">Belongs to the plant acyltransferase family.</text>
</comment>
<organism evidence="2 3">
    <name type="scientific">Salix koriyanagi</name>
    <dbReference type="NCBI Taxonomy" id="2511006"/>
    <lineage>
        <taxon>Eukaryota</taxon>
        <taxon>Viridiplantae</taxon>
        <taxon>Streptophyta</taxon>
        <taxon>Embryophyta</taxon>
        <taxon>Tracheophyta</taxon>
        <taxon>Spermatophyta</taxon>
        <taxon>Magnoliopsida</taxon>
        <taxon>eudicotyledons</taxon>
        <taxon>Gunneridae</taxon>
        <taxon>Pentapetalae</taxon>
        <taxon>rosids</taxon>
        <taxon>fabids</taxon>
        <taxon>Malpighiales</taxon>
        <taxon>Salicaceae</taxon>
        <taxon>Saliceae</taxon>
        <taxon>Salix</taxon>
    </lineage>
</organism>
<dbReference type="Gene3D" id="3.30.559.10">
    <property type="entry name" value="Chloramphenicol acetyltransferase-like domain"/>
    <property type="match status" value="2"/>
</dbReference>
<sequence>MVDQNLVYDIKISSVGPGRITGSDVIHEPNGIDLAMKLPYLKGVYFFNSQACQGLTIMQIKGSMFHWLNEYYTVCGRFRRTAAGRPYVKCNDCGVRVVEARCNKTVDEWLETRDCSLHDLLIYHAPVGPELFFSPLLYMQVTKFKCGGMSMGISWAHVIGDVYSASECLNAWGQYLSGLRSNGPFELTKSPSGPGRPKIHSVDTKEPVSLKRVDPGKLPFFESLCAIMWQCIAKARDGLEPRAVTLCKKDPSNPRDGVLSNSQIISSVMADFSVVETDLKRLASLLLDQAMKENTQIEEVVEKDNGVFDYIVYGSNLTFVDLEETNFYGLELNGHKPEAVHYSIQGVGDEGAVLVLPWPKDSGTDGNIGRIVVVTLSENEVVKLKLELKKNGLMLEDDIGILE</sequence>
<reference evidence="2" key="1">
    <citation type="submission" date="2022-11" db="EMBL/GenBank/DDBJ databases">
        <authorList>
            <person name="Hyden B.L."/>
            <person name="Feng K."/>
            <person name="Yates T."/>
            <person name="Jawdy S."/>
            <person name="Smart L.B."/>
            <person name="Muchero W."/>
        </authorList>
    </citation>
    <scope>NUCLEOTIDE SEQUENCE</scope>
    <source>
        <tissue evidence="2">Shoot tip</tissue>
    </source>
</reference>
<dbReference type="InterPro" id="IPR023213">
    <property type="entry name" value="CAT-like_dom_sf"/>
</dbReference>
<protein>
    <submittedName>
        <fullName evidence="2">PROTEIN ECERIFERUM 26-LIKE</fullName>
    </submittedName>
</protein>
<evidence type="ECO:0000256" key="1">
    <source>
        <dbReference type="ARBA" id="ARBA00009861"/>
    </source>
</evidence>
<gene>
    <name evidence="2" type="ORF">OIU74_001109</name>
</gene>
<name>A0A9Q0X3A9_9ROSI</name>
<dbReference type="PANTHER" id="PTHR31642">
    <property type="entry name" value="TRICHOTHECENE 3-O-ACETYLTRANSFERASE"/>
    <property type="match status" value="1"/>
</dbReference>
<evidence type="ECO:0000313" key="2">
    <source>
        <dbReference type="EMBL" id="KAJ6777068.1"/>
    </source>
</evidence>
<dbReference type="PANTHER" id="PTHR31642:SF115">
    <property type="entry name" value="PROTEIN ECERIFERUM 26-LIKE"/>
    <property type="match status" value="1"/>
</dbReference>
<dbReference type="AlphaFoldDB" id="A0A9Q0X3A9"/>
<dbReference type="EMBL" id="JAPFFM010000001">
    <property type="protein sequence ID" value="KAJ6777068.1"/>
    <property type="molecule type" value="Genomic_DNA"/>
</dbReference>
<evidence type="ECO:0000313" key="3">
    <source>
        <dbReference type="Proteomes" id="UP001151752"/>
    </source>
</evidence>
<dbReference type="GO" id="GO:0016747">
    <property type="term" value="F:acyltransferase activity, transferring groups other than amino-acyl groups"/>
    <property type="evidence" value="ECO:0007669"/>
    <property type="project" value="TreeGrafter"/>
</dbReference>
<comment type="caution">
    <text evidence="2">The sequence shown here is derived from an EMBL/GenBank/DDBJ whole genome shotgun (WGS) entry which is preliminary data.</text>
</comment>
<dbReference type="InterPro" id="IPR050317">
    <property type="entry name" value="Plant_Fungal_Acyltransferase"/>
</dbReference>
<keyword evidence="3" id="KW-1185">Reference proteome</keyword>
<proteinExistence type="inferred from homology"/>
<dbReference type="Proteomes" id="UP001151752">
    <property type="component" value="Chromosome 16"/>
</dbReference>
<dbReference type="Pfam" id="PF02458">
    <property type="entry name" value="Transferase"/>
    <property type="match status" value="1"/>
</dbReference>